<protein>
    <recommendedName>
        <fullName evidence="7">Queuine tRNA-ribosyltransferase</fullName>
        <ecNumber evidence="7">2.4.2.29</ecNumber>
    </recommendedName>
    <alternativeName>
        <fullName evidence="7">Guanine insertion enzyme</fullName>
    </alternativeName>
    <alternativeName>
        <fullName evidence="7">tRNA-guanine transglycosylase</fullName>
    </alternativeName>
</protein>
<proteinExistence type="inferred from homology"/>
<evidence type="ECO:0000256" key="2">
    <source>
        <dbReference type="ARBA" id="ARBA00022676"/>
    </source>
</evidence>
<feature type="binding site" evidence="7">
    <location>
        <position position="342"/>
    </location>
    <ligand>
        <name>Zn(2+)</name>
        <dbReference type="ChEBI" id="CHEBI:29105"/>
    </ligand>
</feature>
<evidence type="ECO:0000256" key="6">
    <source>
        <dbReference type="ARBA" id="ARBA00050112"/>
    </source>
</evidence>
<comment type="pathway">
    <text evidence="1 7">tRNA modification; tRNA-queuosine biosynthesis.</text>
</comment>
<dbReference type="GO" id="GO:0005829">
    <property type="term" value="C:cytosol"/>
    <property type="evidence" value="ECO:0007669"/>
    <property type="project" value="TreeGrafter"/>
</dbReference>
<feature type="binding site" evidence="7">
    <location>
        <position position="196"/>
    </location>
    <ligand>
        <name>substrate</name>
    </ligand>
</feature>
<keyword evidence="7" id="KW-0862">Zinc</keyword>
<dbReference type="GO" id="GO:0008479">
    <property type="term" value="F:tRNA-guanosine(34) queuine transglycosylase activity"/>
    <property type="evidence" value="ECO:0007669"/>
    <property type="project" value="UniProtKB-UniRule"/>
</dbReference>
<comment type="function">
    <text evidence="7">Catalyzes the base-exchange of a guanine (G) residue with the queuine precursor 7-aminomethyl-7-deazaguanine (PreQ1) at position 34 (anticodon wobble position) in tRNAs with GU(N) anticodons (tRNA-Asp, -Asn, -His and -Tyr). Catalysis occurs through a double-displacement mechanism. The nucleophile active site attacks the C1' of nucleotide 34 to detach the guanine base from the RNA, forming a covalent enzyme-RNA intermediate. The proton acceptor active site deprotonates the incoming PreQ1, allowing a nucleophilic attack on the C1' of the ribose to form the product. After dissociation, two additional enzymatic reactions on the tRNA convert PreQ1 to queuine (Q), resulting in the hypermodified nucleoside queuosine (7-(((4,5-cis-dihydroxy-2-cyclopenten-1-yl)amino)methyl)-7-deazaguanosine).</text>
</comment>
<dbReference type="InterPro" id="IPR036511">
    <property type="entry name" value="TGT-like_sf"/>
</dbReference>
<feature type="binding site" evidence="7">
    <location>
        <position position="313"/>
    </location>
    <ligand>
        <name>Zn(2+)</name>
        <dbReference type="ChEBI" id="CHEBI:29105"/>
    </ligand>
</feature>
<keyword evidence="4 7" id="KW-0819">tRNA processing</keyword>
<feature type="binding site" evidence="7">
    <location>
        <position position="316"/>
    </location>
    <ligand>
        <name>Zn(2+)</name>
        <dbReference type="ChEBI" id="CHEBI:29105"/>
    </ligand>
</feature>
<dbReference type="UniPathway" id="UPA00392"/>
<dbReference type="EC" id="2.4.2.29" evidence="7"/>
<feature type="binding site" evidence="7">
    <location>
        <position position="223"/>
    </location>
    <ligand>
        <name>substrate</name>
    </ligand>
</feature>
<feature type="domain" description="tRNA-guanine(15) transglycosylase-like" evidence="8">
    <location>
        <begin position="17"/>
        <end position="374"/>
    </location>
</feature>
<dbReference type="InterPro" id="IPR050076">
    <property type="entry name" value="ArchSynthase1/Queuine_TRR"/>
</dbReference>
<feature type="binding site" evidence="7">
    <location>
        <position position="150"/>
    </location>
    <ligand>
        <name>substrate</name>
    </ligand>
</feature>
<evidence type="ECO:0000259" key="8">
    <source>
        <dbReference type="Pfam" id="PF01702"/>
    </source>
</evidence>
<feature type="active site" description="Nucleophile" evidence="7">
    <location>
        <position position="273"/>
    </location>
</feature>
<organism evidence="9">
    <name type="scientific">uncultured Desulfobacteraceae bacterium</name>
    <dbReference type="NCBI Taxonomy" id="218296"/>
    <lineage>
        <taxon>Bacteria</taxon>
        <taxon>Pseudomonadati</taxon>
        <taxon>Thermodesulfobacteriota</taxon>
        <taxon>Desulfobacteria</taxon>
        <taxon>Desulfobacterales</taxon>
        <taxon>Desulfobacteraceae</taxon>
        <taxon>environmental samples</taxon>
    </lineage>
</organism>
<keyword evidence="5 7" id="KW-0671">Queuosine biosynthesis</keyword>
<comment type="similarity">
    <text evidence="7">Belongs to the queuine tRNA-ribosyltransferase family.</text>
</comment>
<dbReference type="InterPro" id="IPR004803">
    <property type="entry name" value="TGT"/>
</dbReference>
<dbReference type="Gene3D" id="3.20.20.105">
    <property type="entry name" value="Queuine tRNA-ribosyltransferase-like"/>
    <property type="match status" value="1"/>
</dbReference>
<dbReference type="NCBIfam" id="TIGR00449">
    <property type="entry name" value="tgt_general"/>
    <property type="match status" value="1"/>
</dbReference>
<keyword evidence="3 7" id="KW-0808">Transferase</keyword>
<keyword evidence="2 7" id="KW-0328">Glycosyltransferase</keyword>
<dbReference type="AlphaFoldDB" id="A0A484HIN8"/>
<evidence type="ECO:0000256" key="3">
    <source>
        <dbReference type="ARBA" id="ARBA00022679"/>
    </source>
</evidence>
<dbReference type="FunFam" id="3.20.20.105:FF:000001">
    <property type="entry name" value="Queuine tRNA-ribosyltransferase"/>
    <property type="match status" value="1"/>
</dbReference>
<feature type="binding site" evidence="7">
    <location>
        <begin position="96"/>
        <end position="100"/>
    </location>
    <ligand>
        <name>substrate</name>
    </ligand>
</feature>
<comment type="cofactor">
    <cofactor evidence="7">
        <name>Zn(2+)</name>
        <dbReference type="ChEBI" id="CHEBI:29105"/>
    </cofactor>
    <text evidence="7">Binds 1 zinc ion per subunit.</text>
</comment>
<feature type="active site" description="Proton acceptor" evidence="7">
    <location>
        <position position="96"/>
    </location>
</feature>
<dbReference type="GO" id="GO:0046872">
    <property type="term" value="F:metal ion binding"/>
    <property type="evidence" value="ECO:0007669"/>
    <property type="project" value="UniProtKB-KW"/>
</dbReference>
<feature type="region of interest" description="RNA binding; important for wobble base 34 recognition" evidence="7">
    <location>
        <begin position="278"/>
        <end position="282"/>
    </location>
</feature>
<evidence type="ECO:0000256" key="1">
    <source>
        <dbReference type="ARBA" id="ARBA00004691"/>
    </source>
</evidence>
<evidence type="ECO:0000256" key="4">
    <source>
        <dbReference type="ARBA" id="ARBA00022694"/>
    </source>
</evidence>
<feature type="binding site" evidence="7">
    <location>
        <position position="311"/>
    </location>
    <ligand>
        <name>Zn(2+)</name>
        <dbReference type="ChEBI" id="CHEBI:29105"/>
    </ligand>
</feature>
<evidence type="ECO:0000313" key="9">
    <source>
        <dbReference type="EMBL" id="VEN75042.1"/>
    </source>
</evidence>
<dbReference type="GO" id="GO:0008616">
    <property type="term" value="P:tRNA queuosine(34) biosynthetic process"/>
    <property type="evidence" value="ECO:0007669"/>
    <property type="project" value="UniProtKB-UniRule"/>
</dbReference>
<dbReference type="EMBL" id="CAACVI010000049">
    <property type="protein sequence ID" value="VEN75042.1"/>
    <property type="molecule type" value="Genomic_DNA"/>
</dbReference>
<feature type="region of interest" description="RNA binding" evidence="7">
    <location>
        <begin position="254"/>
        <end position="260"/>
    </location>
</feature>
<dbReference type="PANTHER" id="PTHR46499">
    <property type="entry name" value="QUEUINE TRNA-RIBOSYLTRANSFERASE"/>
    <property type="match status" value="1"/>
</dbReference>
<dbReference type="PANTHER" id="PTHR46499:SF1">
    <property type="entry name" value="QUEUINE TRNA-RIBOSYLTRANSFERASE"/>
    <property type="match status" value="1"/>
</dbReference>
<dbReference type="SUPFAM" id="SSF51713">
    <property type="entry name" value="tRNA-guanine transglycosylase"/>
    <property type="match status" value="1"/>
</dbReference>
<reference evidence="9" key="1">
    <citation type="submission" date="2019-01" db="EMBL/GenBank/DDBJ databases">
        <authorList>
            <consortium name="Genoscope - CEA"/>
            <person name="William W."/>
        </authorList>
    </citation>
    <scope>NUCLEOTIDE SEQUENCE</scope>
    <source>
        <strain evidence="9">CR-1</strain>
    </source>
</reference>
<sequence length="377" mass="42195">MSVGPFSFKIIAESRDSRARAGAVFTPRGVVKTPAFMPVGTLASVKALSPEDIVETGADIILGNAYHLYLKPGLEIIDLFSGLHDFMGWRRPILTDSGGFQIFSLAKLARITENGATFQSHIDGSAHTLTPEGVIDIQRVLGSDIMMCLDQCVKYPAEKKEAEDALDLTERWAKRCLERWKETREKRGGELFGIVQGGMFPDLRKRAAESMAEMGFAGHALGGLSVGEPADLMLETADLSLPLLPRRKPKYIMGVGTPENLVELTALGADMFDCVMPARNARNGKLFTRRGSMNIKNARYAHDTGPVDPDCGCRTCRQFSRAYLRHLFMSRELLAYRLNTIHNLRYYLDLMKEMRAAIIRDEFEKFRKKFYEDRADG</sequence>
<evidence type="ECO:0000256" key="5">
    <source>
        <dbReference type="ARBA" id="ARBA00022785"/>
    </source>
</evidence>
<comment type="subunit">
    <text evidence="7">Homodimer. Within each dimer, one monomer is responsible for RNA recognition and catalysis, while the other monomer binds to the replacement base PreQ1.</text>
</comment>
<keyword evidence="7" id="KW-0479">Metal-binding</keyword>
<dbReference type="InterPro" id="IPR002616">
    <property type="entry name" value="tRNA_ribo_trans-like"/>
</dbReference>
<dbReference type="HAMAP" id="MF_00168">
    <property type="entry name" value="Q_tRNA_Tgt"/>
    <property type="match status" value="1"/>
</dbReference>
<comment type="catalytic activity">
    <reaction evidence="6 7">
        <text>7-aminomethyl-7-carbaguanine + guanosine(34) in tRNA = 7-aminomethyl-7-carbaguanosine(34) in tRNA + guanine</text>
        <dbReference type="Rhea" id="RHEA:24104"/>
        <dbReference type="Rhea" id="RHEA-COMP:10341"/>
        <dbReference type="Rhea" id="RHEA-COMP:10342"/>
        <dbReference type="ChEBI" id="CHEBI:16235"/>
        <dbReference type="ChEBI" id="CHEBI:58703"/>
        <dbReference type="ChEBI" id="CHEBI:74269"/>
        <dbReference type="ChEBI" id="CHEBI:82833"/>
        <dbReference type="EC" id="2.4.2.29"/>
    </reaction>
</comment>
<accession>A0A484HIN8</accession>
<name>A0A484HIN8_9BACT</name>
<evidence type="ECO:0000256" key="7">
    <source>
        <dbReference type="HAMAP-Rule" id="MF_00168"/>
    </source>
</evidence>
<dbReference type="NCBIfam" id="TIGR00430">
    <property type="entry name" value="Q_tRNA_tgt"/>
    <property type="match status" value="1"/>
</dbReference>
<gene>
    <name evidence="7 9" type="primary">tgt</name>
    <name evidence="9" type="ORF">EPICR_60029</name>
</gene>
<dbReference type="Pfam" id="PF01702">
    <property type="entry name" value="TGT"/>
    <property type="match status" value="1"/>
</dbReference>